<dbReference type="SMART" id="SM00116">
    <property type="entry name" value="CBS"/>
    <property type="match status" value="2"/>
</dbReference>
<dbReference type="SUPFAM" id="SSF54631">
    <property type="entry name" value="CBS-domain pair"/>
    <property type="match status" value="1"/>
</dbReference>
<dbReference type="RefSeq" id="WP_348757477.1">
    <property type="nucleotide sequence ID" value="NZ_OZ026884.1"/>
</dbReference>
<feature type="domain" description="SIS" evidence="7">
    <location>
        <begin position="43"/>
        <end position="189"/>
    </location>
</feature>
<feature type="domain" description="CBS" evidence="6">
    <location>
        <begin position="279"/>
        <end position="330"/>
    </location>
</feature>
<evidence type="ECO:0000259" key="7">
    <source>
        <dbReference type="PROSITE" id="PS51464"/>
    </source>
</evidence>
<dbReference type="Gene3D" id="3.40.50.10490">
    <property type="entry name" value="Glucose-6-phosphate isomerase like protein, domain 1"/>
    <property type="match status" value="1"/>
</dbReference>
<dbReference type="PANTHER" id="PTHR42745:SF1">
    <property type="entry name" value="ARABINOSE 5-PHOSPHATE ISOMERASE KDSD"/>
    <property type="match status" value="1"/>
</dbReference>
<dbReference type="InterPro" id="IPR004800">
    <property type="entry name" value="KdsD/KpsF-type"/>
</dbReference>
<dbReference type="InterPro" id="IPR000644">
    <property type="entry name" value="CBS_dom"/>
</dbReference>
<name>A0ABM9NJX2_9GAMM</name>
<gene>
    <name evidence="8" type="ORF">MECH1_V1_2158</name>
</gene>
<dbReference type="EMBL" id="OZ026884">
    <property type="protein sequence ID" value="CAL1240934.1"/>
    <property type="molecule type" value="Genomic_DNA"/>
</dbReference>
<dbReference type="Proteomes" id="UP001497493">
    <property type="component" value="Chromosome"/>
</dbReference>
<dbReference type="CDD" id="cd04604">
    <property type="entry name" value="CBS_pair_SIS_assoc"/>
    <property type="match status" value="1"/>
</dbReference>
<comment type="similarity">
    <text evidence="1 4">Belongs to the SIS family. GutQ/KpsF subfamily.</text>
</comment>
<dbReference type="EC" id="5.3.1.13" evidence="4"/>
<evidence type="ECO:0000256" key="4">
    <source>
        <dbReference type="PIRNR" id="PIRNR004692"/>
    </source>
</evidence>
<sequence>MKPEVMSASVLDIARQTLNAEKEGLVALSAALSGELGEAFVRAVSMIRVAQVKGGRVILTGIGKSGHVGRKMAATLASTGTPAFFVHAAEARHGDLGMIRASDVVLALSWSGEATELLDVIDYTRRFKIGLIAITSQAKSALGTSADVVIPLPRVTEACPHGLTPTTSTTMQMAIGDALAISLLSARGFSASEFREFHPGGKLGALLRRARDVMHTGEAVPIVSERDRLSRAIVEMTSKRFGITAVCDEAGMIVGVITDGDLRRAFEKGFSDHRVQNVMSEAVPLIAPDTLAHQALAQMREARVTCFLVAEHGRPVGVLHIQDLLRMGAR</sequence>
<accession>A0ABM9NJX2</accession>
<keyword evidence="4 8" id="KW-0413">Isomerase</keyword>
<dbReference type="InterPro" id="IPR046342">
    <property type="entry name" value="CBS_dom_sf"/>
</dbReference>
<keyword evidence="9" id="KW-1185">Reference proteome</keyword>
<evidence type="ECO:0000256" key="3">
    <source>
        <dbReference type="ARBA" id="ARBA00023122"/>
    </source>
</evidence>
<keyword evidence="2" id="KW-0677">Repeat</keyword>
<proteinExistence type="inferred from homology"/>
<dbReference type="CDD" id="cd05014">
    <property type="entry name" value="SIS_Kpsf"/>
    <property type="match status" value="1"/>
</dbReference>
<dbReference type="PIRSF" id="PIRSF004692">
    <property type="entry name" value="KdsD_KpsF"/>
    <property type="match status" value="1"/>
</dbReference>
<dbReference type="PROSITE" id="PS51371">
    <property type="entry name" value="CBS"/>
    <property type="match status" value="2"/>
</dbReference>
<dbReference type="GO" id="GO:0016853">
    <property type="term" value="F:isomerase activity"/>
    <property type="evidence" value="ECO:0007669"/>
    <property type="project" value="UniProtKB-KW"/>
</dbReference>
<evidence type="ECO:0000313" key="9">
    <source>
        <dbReference type="Proteomes" id="UP001497493"/>
    </source>
</evidence>
<evidence type="ECO:0000259" key="6">
    <source>
        <dbReference type="PROSITE" id="PS51371"/>
    </source>
</evidence>
<keyword evidence="3 5" id="KW-0129">CBS domain</keyword>
<dbReference type="InterPro" id="IPR050986">
    <property type="entry name" value="GutQ/KpsF_isomerases"/>
</dbReference>
<protein>
    <recommendedName>
        <fullName evidence="4">Arabinose 5-phosphate isomerase</fullName>
        <shortName evidence="4">API</shortName>
        <ecNumber evidence="4">5.3.1.13</ecNumber>
    </recommendedName>
</protein>
<dbReference type="Pfam" id="PF01380">
    <property type="entry name" value="SIS"/>
    <property type="match status" value="1"/>
</dbReference>
<evidence type="ECO:0000256" key="5">
    <source>
        <dbReference type="PROSITE-ProRule" id="PRU00703"/>
    </source>
</evidence>
<organism evidence="8 9">
    <name type="scientific">Candidatus Methylocalor cossyra</name>
    <dbReference type="NCBI Taxonomy" id="3108543"/>
    <lineage>
        <taxon>Bacteria</taxon>
        <taxon>Pseudomonadati</taxon>
        <taxon>Pseudomonadota</taxon>
        <taxon>Gammaproteobacteria</taxon>
        <taxon>Methylococcales</taxon>
        <taxon>Methylococcaceae</taxon>
        <taxon>Candidatus Methylocalor</taxon>
    </lineage>
</organism>
<feature type="domain" description="CBS" evidence="6">
    <location>
        <begin position="214"/>
        <end position="275"/>
    </location>
</feature>
<reference evidence="8 9" key="1">
    <citation type="submission" date="2024-04" db="EMBL/GenBank/DDBJ databases">
        <authorList>
            <person name="Cremers G."/>
        </authorList>
    </citation>
    <scope>NUCLEOTIDE SEQUENCE [LARGE SCALE GENOMIC DNA]</scope>
    <source>
        <strain evidence="8">MeCH1-AG</strain>
    </source>
</reference>
<evidence type="ECO:0000256" key="1">
    <source>
        <dbReference type="ARBA" id="ARBA00008165"/>
    </source>
</evidence>
<dbReference type="SUPFAM" id="SSF53697">
    <property type="entry name" value="SIS domain"/>
    <property type="match status" value="1"/>
</dbReference>
<dbReference type="NCBIfam" id="TIGR00393">
    <property type="entry name" value="kpsF"/>
    <property type="match status" value="1"/>
</dbReference>
<comment type="catalytic activity">
    <reaction evidence="4">
        <text>D-arabinose 5-phosphate = D-ribulose 5-phosphate</text>
        <dbReference type="Rhea" id="RHEA:23104"/>
        <dbReference type="ChEBI" id="CHEBI:57693"/>
        <dbReference type="ChEBI" id="CHEBI:58121"/>
        <dbReference type="EC" id="5.3.1.13"/>
    </reaction>
</comment>
<dbReference type="Gene3D" id="3.10.580.10">
    <property type="entry name" value="CBS-domain"/>
    <property type="match status" value="1"/>
</dbReference>
<dbReference type="InterPro" id="IPR046348">
    <property type="entry name" value="SIS_dom_sf"/>
</dbReference>
<evidence type="ECO:0000256" key="2">
    <source>
        <dbReference type="ARBA" id="ARBA00022737"/>
    </source>
</evidence>
<dbReference type="Pfam" id="PF00571">
    <property type="entry name" value="CBS"/>
    <property type="match status" value="2"/>
</dbReference>
<dbReference type="PROSITE" id="PS51464">
    <property type="entry name" value="SIS"/>
    <property type="match status" value="1"/>
</dbReference>
<dbReference type="InterPro" id="IPR001347">
    <property type="entry name" value="SIS_dom"/>
</dbReference>
<dbReference type="InterPro" id="IPR035474">
    <property type="entry name" value="SIS_Kpsf"/>
</dbReference>
<dbReference type="PANTHER" id="PTHR42745">
    <property type="match status" value="1"/>
</dbReference>
<evidence type="ECO:0000313" key="8">
    <source>
        <dbReference type="EMBL" id="CAL1240934.1"/>
    </source>
</evidence>